<reference evidence="5" key="2">
    <citation type="submission" date="2017-06" db="EMBL/GenBank/DDBJ databases">
        <title>The pomegranate genome and the genomics of punicalagin biosynthesis.</title>
        <authorList>
            <person name="Xu C."/>
        </authorList>
    </citation>
    <scope>NUCLEOTIDE SEQUENCE [LARGE SCALE GENOMIC DNA]</scope>
    <source>
        <tissue evidence="5">Fresh leaf</tissue>
    </source>
</reference>
<dbReference type="InterPro" id="IPR036412">
    <property type="entry name" value="HAD-like_sf"/>
</dbReference>
<keyword evidence="3" id="KW-0758">Storage protein</keyword>
<dbReference type="InterPro" id="IPR005519">
    <property type="entry name" value="Acid_phosphat_B-like"/>
</dbReference>
<evidence type="ECO:0000313" key="5">
    <source>
        <dbReference type="EMBL" id="OWM84467.1"/>
    </source>
</evidence>
<evidence type="ECO:0000256" key="3">
    <source>
        <dbReference type="PIRNR" id="PIRNR002674"/>
    </source>
</evidence>
<evidence type="ECO:0000313" key="6">
    <source>
        <dbReference type="Proteomes" id="UP000197138"/>
    </source>
</evidence>
<keyword evidence="2" id="KW-0325">Glycoprotein</keyword>
<dbReference type="InterPro" id="IPR023214">
    <property type="entry name" value="HAD_sf"/>
</dbReference>
<dbReference type="RefSeq" id="XP_031383501.1">
    <property type="nucleotide sequence ID" value="XM_031527641.1"/>
</dbReference>
<evidence type="ECO:0000313" key="8">
    <source>
        <dbReference type="RefSeq" id="XP_031383501.1"/>
    </source>
</evidence>
<keyword evidence="1 4" id="KW-0732">Signal</keyword>
<dbReference type="Proteomes" id="UP000515151">
    <property type="component" value="Chromosome 2"/>
</dbReference>
<dbReference type="Proteomes" id="UP000197138">
    <property type="component" value="Unassembled WGS sequence"/>
</dbReference>
<dbReference type="CDD" id="cd07535">
    <property type="entry name" value="HAD_VSP"/>
    <property type="match status" value="1"/>
</dbReference>
<protein>
    <submittedName>
        <fullName evidence="8">Acid phosphatase 1</fullName>
    </submittedName>
</protein>
<dbReference type="AlphaFoldDB" id="A0A218XHP9"/>
<reference evidence="8" key="4">
    <citation type="submission" date="2025-04" db="UniProtKB">
        <authorList>
            <consortium name="RefSeq"/>
        </authorList>
    </citation>
    <scope>IDENTIFICATION</scope>
    <source>
        <tissue evidence="8">Leaf</tissue>
    </source>
</reference>
<dbReference type="Pfam" id="PF03767">
    <property type="entry name" value="Acid_phosphat_B"/>
    <property type="match status" value="1"/>
</dbReference>
<dbReference type="InterPro" id="IPR010028">
    <property type="entry name" value="Acid_phosphatase_pln"/>
</dbReference>
<evidence type="ECO:0000256" key="4">
    <source>
        <dbReference type="SAM" id="SignalP"/>
    </source>
</evidence>
<evidence type="ECO:0000313" key="7">
    <source>
        <dbReference type="Proteomes" id="UP000515151"/>
    </source>
</evidence>
<keyword evidence="7" id="KW-1185">Reference proteome</keyword>
<dbReference type="InterPro" id="IPR014403">
    <property type="entry name" value="APS1/VSP"/>
</dbReference>
<dbReference type="Gene3D" id="3.40.50.1000">
    <property type="entry name" value="HAD superfamily/HAD-like"/>
    <property type="match status" value="1"/>
</dbReference>
<comment type="function">
    <text evidence="3">May function as somatic storage protein during early seedling development.</text>
</comment>
<proteinExistence type="inferred from homology"/>
<reference evidence="6" key="1">
    <citation type="journal article" date="2017" name="Plant J.">
        <title>The pomegranate (Punica granatum L.) genome and the genomics of punicalagin biosynthesis.</title>
        <authorList>
            <person name="Qin G."/>
            <person name="Xu C."/>
            <person name="Ming R."/>
            <person name="Tang H."/>
            <person name="Guyot R."/>
            <person name="Kramer E.M."/>
            <person name="Hu Y."/>
            <person name="Yi X."/>
            <person name="Qi Y."/>
            <person name="Xu X."/>
            <person name="Gao Z."/>
            <person name="Pan H."/>
            <person name="Jian J."/>
            <person name="Tian Y."/>
            <person name="Yue Z."/>
            <person name="Xu Y."/>
        </authorList>
    </citation>
    <scope>NUCLEOTIDE SEQUENCE [LARGE SCALE GENOMIC DNA]</scope>
    <source>
        <strain evidence="6">cv. Dabenzi</strain>
    </source>
</reference>
<dbReference type="NCBIfam" id="TIGR01675">
    <property type="entry name" value="plant-AP"/>
    <property type="match status" value="1"/>
</dbReference>
<feature type="chain" id="PRO_5044569157" evidence="4">
    <location>
        <begin position="23"/>
        <end position="257"/>
    </location>
</feature>
<dbReference type="GeneID" id="116197486"/>
<evidence type="ECO:0000256" key="1">
    <source>
        <dbReference type="ARBA" id="ARBA00022729"/>
    </source>
</evidence>
<dbReference type="GO" id="GO:0003993">
    <property type="term" value="F:acid phosphatase activity"/>
    <property type="evidence" value="ECO:0007669"/>
    <property type="project" value="InterPro"/>
</dbReference>
<accession>A0A218XHP9</accession>
<sequence length="257" mass="29700">MESHRFLFSIFLLVSFICASSSRPVIRLYGDRTRKFLRDDDGLYCESWRFTVETNDAGDWKSIPSRCRQFVEDYMTGDSYRSDSTFVADDSLEFARDVEVAADGHDAWVFDIDETLLSNVPYYQAHGFGLEEFDEKSFDAWVDLADAPALPASLSLYEELQQLGFKIFLLTGRSEHQRNVTETNLRRSGYSNWERLILRSASDQGKPATLYKSERRSELKYEGYRLHGSSGDQWSDLLGFAQAQRSFKLPNPMYYIP</sequence>
<evidence type="ECO:0000256" key="2">
    <source>
        <dbReference type="ARBA" id="ARBA00023180"/>
    </source>
</evidence>
<comment type="similarity">
    <text evidence="3">Belongs to the APS1/VSP family.</text>
</comment>
<organism evidence="5 6">
    <name type="scientific">Punica granatum</name>
    <name type="common">Pomegranate</name>
    <dbReference type="NCBI Taxonomy" id="22663"/>
    <lineage>
        <taxon>Eukaryota</taxon>
        <taxon>Viridiplantae</taxon>
        <taxon>Streptophyta</taxon>
        <taxon>Embryophyta</taxon>
        <taxon>Tracheophyta</taxon>
        <taxon>Spermatophyta</taxon>
        <taxon>Magnoliopsida</taxon>
        <taxon>eudicotyledons</taxon>
        <taxon>Gunneridae</taxon>
        <taxon>Pentapetalae</taxon>
        <taxon>rosids</taxon>
        <taxon>malvids</taxon>
        <taxon>Myrtales</taxon>
        <taxon>Lythraceae</taxon>
        <taxon>Punica</taxon>
    </lineage>
</organism>
<dbReference type="PANTHER" id="PTHR31284:SF10">
    <property type="entry name" value="ACID PHOSPHATASE-LIKE PROTEIN"/>
    <property type="match status" value="1"/>
</dbReference>
<dbReference type="EMBL" id="MTKT01001357">
    <property type="protein sequence ID" value="OWM84467.1"/>
    <property type="molecule type" value="Genomic_DNA"/>
</dbReference>
<dbReference type="PANTHER" id="PTHR31284">
    <property type="entry name" value="ACID PHOSPHATASE-LIKE PROTEIN"/>
    <property type="match status" value="1"/>
</dbReference>
<feature type="signal peptide" evidence="4">
    <location>
        <begin position="1"/>
        <end position="22"/>
    </location>
</feature>
<dbReference type="OrthoDB" id="59415at2759"/>
<name>A0A218XHP9_PUNGR</name>
<dbReference type="SUPFAM" id="SSF56784">
    <property type="entry name" value="HAD-like"/>
    <property type="match status" value="1"/>
</dbReference>
<dbReference type="GO" id="GO:0045735">
    <property type="term" value="F:nutrient reservoir activity"/>
    <property type="evidence" value="ECO:0007669"/>
    <property type="project" value="UniProtKB-UniRule"/>
</dbReference>
<reference evidence="7" key="3">
    <citation type="journal article" date="2020" name="Plant Biotechnol. J.">
        <title>The pomegranate (Punica granatum L.) draft genome dissects genetic divergence between soft- and hard-seeded cultivars.</title>
        <authorList>
            <person name="Luo X."/>
            <person name="Li H."/>
            <person name="Wu Z."/>
            <person name="Yao W."/>
            <person name="Zhao P."/>
            <person name="Cao D."/>
            <person name="Yu H."/>
            <person name="Li K."/>
            <person name="Poudel K."/>
            <person name="Zhao D."/>
            <person name="Zhang F."/>
            <person name="Xia X."/>
            <person name="Chen L."/>
            <person name="Wang Q."/>
            <person name="Jing D."/>
            <person name="Cao S."/>
        </authorList>
    </citation>
    <scope>NUCLEOTIDE SEQUENCE [LARGE SCALE GENOMIC DNA]</scope>
</reference>
<dbReference type="PIRSF" id="PIRSF002674">
    <property type="entry name" value="VSP"/>
    <property type="match status" value="1"/>
</dbReference>
<gene>
    <name evidence="8" type="primary">LOC116197486</name>
    <name evidence="5" type="ORF">CDL15_Pgr000907</name>
</gene>